<dbReference type="RefSeq" id="WP_101874808.1">
    <property type="nucleotide sequence ID" value="NZ_BAABXV010000001.1"/>
</dbReference>
<dbReference type="AlphaFoldDB" id="A0A9Q4I3D7"/>
<dbReference type="InterPro" id="IPR010559">
    <property type="entry name" value="Sig_transdc_His_kin_internal"/>
</dbReference>
<keyword evidence="5" id="KW-1133">Transmembrane helix</keyword>
<evidence type="ECO:0000256" key="4">
    <source>
        <dbReference type="ARBA" id="ARBA00022777"/>
    </source>
</evidence>
<dbReference type="InterPro" id="IPR036890">
    <property type="entry name" value="HATPase_C_sf"/>
</dbReference>
<keyword evidence="5" id="KW-0812">Transmembrane</keyword>
<gene>
    <name evidence="8" type="ORF">OZZ16_08285</name>
    <name evidence="7" type="ORF">OZZ17_15765</name>
</gene>
<evidence type="ECO:0000313" key="7">
    <source>
        <dbReference type="EMBL" id="MCZ0668958.1"/>
    </source>
</evidence>
<dbReference type="InterPro" id="IPR003660">
    <property type="entry name" value="HAMP_dom"/>
</dbReference>
<evidence type="ECO:0000256" key="2">
    <source>
        <dbReference type="ARBA" id="ARBA00022553"/>
    </source>
</evidence>
<dbReference type="PROSITE" id="PS50885">
    <property type="entry name" value="HAMP"/>
    <property type="match status" value="1"/>
</dbReference>
<dbReference type="PANTHER" id="PTHR34220">
    <property type="entry name" value="SENSOR HISTIDINE KINASE YPDA"/>
    <property type="match status" value="1"/>
</dbReference>
<keyword evidence="4 7" id="KW-0418">Kinase</keyword>
<dbReference type="EMBL" id="JAPRAY010000026">
    <property type="protein sequence ID" value="MCZ0668958.1"/>
    <property type="molecule type" value="Genomic_DNA"/>
</dbReference>
<organism evidence="7 9">
    <name type="scientific">Mediterraneibacter gnavus</name>
    <name type="common">Ruminococcus gnavus</name>
    <dbReference type="NCBI Taxonomy" id="33038"/>
    <lineage>
        <taxon>Bacteria</taxon>
        <taxon>Bacillati</taxon>
        <taxon>Bacillota</taxon>
        <taxon>Clostridia</taxon>
        <taxon>Lachnospirales</taxon>
        <taxon>Lachnospiraceae</taxon>
        <taxon>Mediterraneibacter</taxon>
    </lineage>
</organism>
<dbReference type="PANTHER" id="PTHR34220:SF7">
    <property type="entry name" value="SENSOR HISTIDINE KINASE YPDA"/>
    <property type="match status" value="1"/>
</dbReference>
<evidence type="ECO:0000313" key="8">
    <source>
        <dbReference type="EMBL" id="MCZ0689911.1"/>
    </source>
</evidence>
<evidence type="ECO:0000256" key="1">
    <source>
        <dbReference type="ARBA" id="ARBA00004370"/>
    </source>
</evidence>
<sequence length="602" mass="69291">MKKIFRKIQSLFPGFRAKLLAAFFLCVFLPLCIMEVSLYRVTYRIASEKIMNSVILSDDQLNVQINNRLQQTENTADSIQYNIYTLFSAQDDPDRYRSVFNEVRNSIYLYKTTFGFYHIYSFLPDTQLGAFEGLYFLSLKDFSMFDLSETQLKTPGTSSIWSYQKDIRLPFVLSDKETGSDVITCCRLLKNQTTKEPEYAYAILLNPGKFSDLLSETFQDDRITSYLISEDGTIMAHTSRELCGSVLSEEKRSLLLNRTESIFTQDRMHYHTIQLDNGWYHITEVPDSYISANTLELLRTMITAIAIILILIVIMIFLFTGNLSRRIKRLSDAMENFRIGNDSDVQIQETAPLLPEDKEPELYDEIDKLGLAFTNMQTTLRENMESILELSLSEEKLKYQLLQSQINPHFLYNILGTIKTCQSIGRLDIAGQMITDLTQFYRLSLRKSGDRILIRDELEIARLYLNMEKLCHNETLSWEIHAEDGIENFLICRFTLQPFLENCILHGYSRTTPTIHIIVDVIYGDDDVIITICDNGIGIESEQLEELKNTLKNKTVDYEKHFGIGNVNKRISSPSFGNGTVEIDSIPGKGTQITITFAQMEE</sequence>
<accession>A0A9Q4I3D7</accession>
<protein>
    <submittedName>
        <fullName evidence="7">Histidine kinase</fullName>
    </submittedName>
</protein>
<keyword evidence="5" id="KW-0472">Membrane</keyword>
<dbReference type="InterPro" id="IPR050640">
    <property type="entry name" value="Bact_2-comp_sensor_kinase"/>
</dbReference>
<dbReference type="InterPro" id="IPR003594">
    <property type="entry name" value="HATPase_dom"/>
</dbReference>
<comment type="caution">
    <text evidence="7">The sequence shown here is derived from an EMBL/GenBank/DDBJ whole genome shotgun (WGS) entry which is preliminary data.</text>
</comment>
<evidence type="ECO:0000259" key="6">
    <source>
        <dbReference type="PROSITE" id="PS50885"/>
    </source>
</evidence>
<comment type="subcellular location">
    <subcellularLocation>
        <location evidence="1">Membrane</location>
    </subcellularLocation>
</comment>
<dbReference type="EMBL" id="JAPRBD010000007">
    <property type="protein sequence ID" value="MCZ0689911.1"/>
    <property type="molecule type" value="Genomic_DNA"/>
</dbReference>
<reference evidence="7" key="1">
    <citation type="submission" date="2022-11" db="EMBL/GenBank/DDBJ databases">
        <title>Temperate bacteriophages infecting mucin-degrading bacterium Ruminococcus gnavus from the human gut.</title>
        <authorList>
            <person name="Buttimer C."/>
        </authorList>
    </citation>
    <scope>NUCLEOTIDE SEQUENCE</scope>
    <source>
        <strain evidence="7">CCUG 49994</strain>
        <strain evidence="8">CCUG 52279</strain>
    </source>
</reference>
<dbReference type="SUPFAM" id="SSF55874">
    <property type="entry name" value="ATPase domain of HSP90 chaperone/DNA topoisomerase II/histidine kinase"/>
    <property type="match status" value="1"/>
</dbReference>
<dbReference type="GO" id="GO:0000155">
    <property type="term" value="F:phosphorelay sensor kinase activity"/>
    <property type="evidence" value="ECO:0007669"/>
    <property type="project" value="InterPro"/>
</dbReference>
<dbReference type="Proteomes" id="UP001076974">
    <property type="component" value="Unassembled WGS sequence"/>
</dbReference>
<dbReference type="Pfam" id="PF02518">
    <property type="entry name" value="HATPase_c"/>
    <property type="match status" value="1"/>
</dbReference>
<dbReference type="GO" id="GO:0016020">
    <property type="term" value="C:membrane"/>
    <property type="evidence" value="ECO:0007669"/>
    <property type="project" value="UniProtKB-SubCell"/>
</dbReference>
<dbReference type="Gene3D" id="6.10.340.10">
    <property type="match status" value="1"/>
</dbReference>
<dbReference type="Pfam" id="PF06580">
    <property type="entry name" value="His_kinase"/>
    <property type="match status" value="1"/>
</dbReference>
<evidence type="ECO:0000256" key="5">
    <source>
        <dbReference type="SAM" id="Phobius"/>
    </source>
</evidence>
<evidence type="ECO:0000313" key="9">
    <source>
        <dbReference type="Proteomes" id="UP001079535"/>
    </source>
</evidence>
<evidence type="ECO:0000256" key="3">
    <source>
        <dbReference type="ARBA" id="ARBA00022679"/>
    </source>
</evidence>
<keyword evidence="2" id="KW-0597">Phosphoprotein</keyword>
<proteinExistence type="predicted"/>
<feature type="transmembrane region" description="Helical" evidence="5">
    <location>
        <begin position="297"/>
        <end position="319"/>
    </location>
</feature>
<dbReference type="Proteomes" id="UP001079535">
    <property type="component" value="Unassembled WGS sequence"/>
</dbReference>
<feature type="domain" description="HAMP" evidence="6">
    <location>
        <begin position="321"/>
        <end position="385"/>
    </location>
</feature>
<keyword evidence="3" id="KW-0808">Transferase</keyword>
<dbReference type="Gene3D" id="3.30.565.10">
    <property type="entry name" value="Histidine kinase-like ATPase, C-terminal domain"/>
    <property type="match status" value="1"/>
</dbReference>
<name>A0A9Q4I3D7_MEDGN</name>